<evidence type="ECO:0000313" key="4">
    <source>
        <dbReference type="Proteomes" id="UP000663856"/>
    </source>
</evidence>
<name>A0A816S673_9BILA</name>
<dbReference type="InterPro" id="IPR032675">
    <property type="entry name" value="LRR_dom_sf"/>
</dbReference>
<accession>A0A816S673</accession>
<dbReference type="EMBL" id="CAJOBG010002142">
    <property type="protein sequence ID" value="CAF3986647.1"/>
    <property type="molecule type" value="Genomic_DNA"/>
</dbReference>
<dbReference type="Gene3D" id="3.80.10.10">
    <property type="entry name" value="Ribonuclease Inhibitor"/>
    <property type="match status" value="2"/>
</dbReference>
<dbReference type="InterPro" id="IPR052394">
    <property type="entry name" value="LRR-containing"/>
</dbReference>
<evidence type="ECO:0000313" key="2">
    <source>
        <dbReference type="EMBL" id="CAF2083986.1"/>
    </source>
</evidence>
<dbReference type="Proteomes" id="UP000663866">
    <property type="component" value="Unassembled WGS sequence"/>
</dbReference>
<sequence>MLSNEGLNDILEDAQSDLGDEGYLQDDDLGEEIDLNANVDENIRETSTRPQTNKSIDSKLRGSSKAVRLKPSQPRLYDFSATNLKRDLAIERIIESRKATIIENEYTVLAQTTSQGRRQSPHARMNSVKLQRITNPTEAEAEAEANTNDAKDRTTSRQSKNTLSTPAVQLDNDKWDDGLNTDFDRESVASIDKSSLQIYEETCKRLNICPCSMVIRSLHTTKINLENYGLGPKGSAALAVALVRNTYVTTLNLSGNDIGNNGMSHIYQILTENSYIEEYNLSYNNLGAKGIRKLAKASAANVSLRTLSIAGNGLTANDINMFLSKIEASDRLLTDLNLSHNILGEDGGKYVAKWLRDNNILLNLDISWCSIRLSGTHALAEAIGDNNKLLSLDLSNNSFGNDSLDKLTSSLSRNMILTFLNLSENQIVSRYTTQIKEDPSILLVGSESSVYKLFAAVATSQALKKFQIGKNHLDARCAMIMLESLGKVENITLEELDLTGLTLTLKQMADIHGFFANHPKFTCYAGPVRQTVEQFANNLVNTIHKYCHERQMNVTKLFIEDEEMITISTTITYDEFRDGLRKAKIPFPAAQMENIMKYLKKKRQVYIMNGNSINNNLMCNPKQISKNLPLKKRRAYMIDNLTSNSEQNEYQPTIAKQAYIKEDPLQIYIPAPSIVPTPPSSPHVELLRQQHAYLLMNPTNAMQQKYFHSSAYDSMIAQQYFDNYRALVEQQQQQLRSYGVVEDMMIDEHFRKSFGNNYNKFTGRCLTPDDSSSNSSLIERAPVDSIEEHFARSLAKFRPSQNALSNDDRISSINHQLTESVVDDHFAKALGSSTWQRLKEKL</sequence>
<proteinExistence type="predicted"/>
<dbReference type="SMART" id="SM00368">
    <property type="entry name" value="LRR_RI"/>
    <property type="match status" value="8"/>
</dbReference>
<organism evidence="2 4">
    <name type="scientific">Rotaria magnacalcarata</name>
    <dbReference type="NCBI Taxonomy" id="392030"/>
    <lineage>
        <taxon>Eukaryota</taxon>
        <taxon>Metazoa</taxon>
        <taxon>Spiralia</taxon>
        <taxon>Gnathifera</taxon>
        <taxon>Rotifera</taxon>
        <taxon>Eurotatoria</taxon>
        <taxon>Bdelloidea</taxon>
        <taxon>Philodinida</taxon>
        <taxon>Philodinidae</taxon>
        <taxon>Rotaria</taxon>
    </lineage>
</organism>
<dbReference type="AlphaFoldDB" id="A0A816S673"/>
<evidence type="ECO:0000313" key="3">
    <source>
        <dbReference type="EMBL" id="CAF3986647.1"/>
    </source>
</evidence>
<feature type="compositionally biased region" description="Polar residues" evidence="1">
    <location>
        <begin position="128"/>
        <end position="137"/>
    </location>
</feature>
<dbReference type="Pfam" id="PF13516">
    <property type="entry name" value="LRR_6"/>
    <property type="match status" value="2"/>
</dbReference>
<evidence type="ECO:0000256" key="1">
    <source>
        <dbReference type="SAM" id="MobiDB-lite"/>
    </source>
</evidence>
<gene>
    <name evidence="3" type="ORF">OVN521_LOCUS14243</name>
    <name evidence="2" type="ORF">WKI299_LOCUS16754</name>
</gene>
<comment type="caution">
    <text evidence="2">The sequence shown here is derived from an EMBL/GenBank/DDBJ whole genome shotgun (WGS) entry which is preliminary data.</text>
</comment>
<dbReference type="Proteomes" id="UP000663856">
    <property type="component" value="Unassembled WGS sequence"/>
</dbReference>
<reference evidence="2" key="1">
    <citation type="submission" date="2021-02" db="EMBL/GenBank/DDBJ databases">
        <authorList>
            <person name="Nowell W R."/>
        </authorList>
    </citation>
    <scope>NUCLEOTIDE SEQUENCE</scope>
</reference>
<dbReference type="EMBL" id="CAJNRF010006694">
    <property type="protein sequence ID" value="CAF2083986.1"/>
    <property type="molecule type" value="Genomic_DNA"/>
</dbReference>
<dbReference type="SUPFAM" id="SSF52047">
    <property type="entry name" value="RNI-like"/>
    <property type="match status" value="1"/>
</dbReference>
<dbReference type="PANTHER" id="PTHR24114:SF2">
    <property type="entry name" value="F-BOX DOMAIN-CONTAINING PROTEIN-RELATED"/>
    <property type="match status" value="1"/>
</dbReference>
<dbReference type="PANTHER" id="PTHR24114">
    <property type="entry name" value="LEUCINE RICH REPEAT FAMILY PROTEIN"/>
    <property type="match status" value="1"/>
</dbReference>
<feature type="region of interest" description="Disordered" evidence="1">
    <location>
        <begin position="45"/>
        <end position="68"/>
    </location>
</feature>
<dbReference type="InterPro" id="IPR006627">
    <property type="entry name" value="TDU_repeat"/>
</dbReference>
<feature type="region of interest" description="Disordered" evidence="1">
    <location>
        <begin position="112"/>
        <end position="176"/>
    </location>
</feature>
<feature type="compositionally biased region" description="Polar residues" evidence="1">
    <location>
        <begin position="156"/>
        <end position="167"/>
    </location>
</feature>
<keyword evidence="5" id="KW-1185">Reference proteome</keyword>
<dbReference type="InterPro" id="IPR001611">
    <property type="entry name" value="Leu-rich_rpt"/>
</dbReference>
<evidence type="ECO:0000313" key="5">
    <source>
        <dbReference type="Proteomes" id="UP000663866"/>
    </source>
</evidence>
<dbReference type="SMART" id="SM00711">
    <property type="entry name" value="TDU"/>
    <property type="match status" value="3"/>
</dbReference>
<protein>
    <recommendedName>
        <fullName evidence="6">Leucine-rich repeat-containing protein</fullName>
    </recommendedName>
</protein>
<evidence type="ECO:0008006" key="6">
    <source>
        <dbReference type="Google" id="ProtNLM"/>
    </source>
</evidence>